<dbReference type="EMBL" id="CAEZUR010000006">
    <property type="protein sequence ID" value="CAB4600721.1"/>
    <property type="molecule type" value="Genomic_DNA"/>
</dbReference>
<sequence length="89" mass="8662">MALGAINALKAAGKKLGAGGVLVGGVDATADALASLEAGELATTVFQDASGQGGGGVKAAIDLVNGKTVADYVDIPYVLVTLDNIGDFK</sequence>
<protein>
    <submittedName>
        <fullName evidence="5">Unannotated protein</fullName>
    </submittedName>
</protein>
<dbReference type="SUPFAM" id="SSF53822">
    <property type="entry name" value="Periplasmic binding protein-like I"/>
    <property type="match status" value="1"/>
</dbReference>
<dbReference type="AlphaFoldDB" id="A0A6J6GHB5"/>
<keyword evidence="3" id="KW-0732">Signal</keyword>
<comment type="similarity">
    <text evidence="2">Belongs to the bacterial solute-binding protein 2 family.</text>
</comment>
<dbReference type="Pfam" id="PF13407">
    <property type="entry name" value="Peripla_BP_4"/>
    <property type="match status" value="1"/>
</dbReference>
<organism evidence="5">
    <name type="scientific">freshwater metagenome</name>
    <dbReference type="NCBI Taxonomy" id="449393"/>
    <lineage>
        <taxon>unclassified sequences</taxon>
        <taxon>metagenomes</taxon>
        <taxon>ecological metagenomes</taxon>
    </lineage>
</organism>
<dbReference type="InterPro" id="IPR025997">
    <property type="entry name" value="SBP_2_dom"/>
</dbReference>
<dbReference type="PANTHER" id="PTHR46847">
    <property type="entry name" value="D-ALLOSE-BINDING PERIPLASMIC PROTEIN-RELATED"/>
    <property type="match status" value="1"/>
</dbReference>
<reference evidence="5" key="1">
    <citation type="submission" date="2020-05" db="EMBL/GenBank/DDBJ databases">
        <authorList>
            <person name="Chiriac C."/>
            <person name="Salcher M."/>
            <person name="Ghai R."/>
            <person name="Kavagutti S V."/>
        </authorList>
    </citation>
    <scope>NUCLEOTIDE SEQUENCE</scope>
</reference>
<feature type="domain" description="Periplasmic binding protein" evidence="4">
    <location>
        <begin position="1"/>
        <end position="67"/>
    </location>
</feature>
<accession>A0A6J6GHB5</accession>
<evidence type="ECO:0000256" key="2">
    <source>
        <dbReference type="ARBA" id="ARBA00007639"/>
    </source>
</evidence>
<proteinExistence type="inferred from homology"/>
<comment type="subcellular location">
    <subcellularLocation>
        <location evidence="1">Cell envelope</location>
    </subcellularLocation>
</comment>
<dbReference type="GO" id="GO:0030246">
    <property type="term" value="F:carbohydrate binding"/>
    <property type="evidence" value="ECO:0007669"/>
    <property type="project" value="UniProtKB-ARBA"/>
</dbReference>
<evidence type="ECO:0000256" key="1">
    <source>
        <dbReference type="ARBA" id="ARBA00004196"/>
    </source>
</evidence>
<dbReference type="GO" id="GO:0030313">
    <property type="term" value="C:cell envelope"/>
    <property type="evidence" value="ECO:0007669"/>
    <property type="project" value="UniProtKB-SubCell"/>
</dbReference>
<evidence type="ECO:0000259" key="4">
    <source>
        <dbReference type="Pfam" id="PF13407"/>
    </source>
</evidence>
<name>A0A6J6GHB5_9ZZZZ</name>
<evidence type="ECO:0000313" key="5">
    <source>
        <dbReference type="EMBL" id="CAB4600721.1"/>
    </source>
</evidence>
<dbReference type="InterPro" id="IPR028082">
    <property type="entry name" value="Peripla_BP_I"/>
</dbReference>
<gene>
    <name evidence="5" type="ORF">UFOPK1843_00118</name>
</gene>
<dbReference type="Gene3D" id="3.40.50.2300">
    <property type="match status" value="1"/>
</dbReference>
<dbReference type="PANTHER" id="PTHR46847:SF1">
    <property type="entry name" value="D-ALLOSE-BINDING PERIPLASMIC PROTEIN-RELATED"/>
    <property type="match status" value="1"/>
</dbReference>
<evidence type="ECO:0000256" key="3">
    <source>
        <dbReference type="ARBA" id="ARBA00022729"/>
    </source>
</evidence>